<organism evidence="2 3">
    <name type="scientific">candidate division CPR3 bacterium GW2011_GWF2_35_18</name>
    <dbReference type="NCBI Taxonomy" id="1618350"/>
    <lineage>
        <taxon>Bacteria</taxon>
        <taxon>Bacteria division CPR3</taxon>
    </lineage>
</organism>
<dbReference type="AlphaFoldDB" id="A0A0G0ERH8"/>
<keyword evidence="1" id="KW-0472">Membrane</keyword>
<name>A0A0G0ERH8_UNCC3</name>
<reference evidence="2 3" key="1">
    <citation type="journal article" date="2015" name="Nature">
        <title>rRNA introns, odd ribosomes, and small enigmatic genomes across a large radiation of phyla.</title>
        <authorList>
            <person name="Brown C.T."/>
            <person name="Hug L.A."/>
            <person name="Thomas B.C."/>
            <person name="Sharon I."/>
            <person name="Castelle C.J."/>
            <person name="Singh A."/>
            <person name="Wilkins M.J."/>
            <person name="Williams K.H."/>
            <person name="Banfield J.F."/>
        </authorList>
    </citation>
    <scope>NUCLEOTIDE SEQUENCE [LARGE SCALE GENOMIC DNA]</scope>
</reference>
<dbReference type="EMBL" id="LBQB01000002">
    <property type="protein sequence ID" value="KKP69957.1"/>
    <property type="molecule type" value="Genomic_DNA"/>
</dbReference>
<accession>A0A0G0ERH8</accession>
<keyword evidence="1" id="KW-0812">Transmembrane</keyword>
<feature type="transmembrane region" description="Helical" evidence="1">
    <location>
        <begin position="30"/>
        <end position="51"/>
    </location>
</feature>
<comment type="caution">
    <text evidence="2">The sequence shown here is derived from an EMBL/GenBank/DDBJ whole genome shotgun (WGS) entry which is preliminary data.</text>
</comment>
<evidence type="ECO:0000313" key="3">
    <source>
        <dbReference type="Proteomes" id="UP000034581"/>
    </source>
</evidence>
<dbReference type="STRING" id="1618350.UR67_C0002G0077"/>
<sequence>MSILKEEELFMQAILKKIQKEQSGMSIIEILAAVTFSIVTLGALITLGIVTSRSSDAARKRSQAVEFAKQGVEAVRAIRDNVSEFQGQEFAVCGESCSPACAGWDWVLINACPWSNGTSNMTFFLGSSSDKWNLQYVNDGGDDLHTSYQIPADTNFYRKVIVVEGPSADGSDKEIEVRISWKVREQVFTVSERILLTDWR</sequence>
<protein>
    <submittedName>
        <fullName evidence="2">Uncharacterized protein</fullName>
    </submittedName>
</protein>
<keyword evidence="1" id="KW-1133">Transmembrane helix</keyword>
<dbReference type="Proteomes" id="UP000034581">
    <property type="component" value="Unassembled WGS sequence"/>
</dbReference>
<gene>
    <name evidence="2" type="ORF">UR67_C0002G0077</name>
</gene>
<evidence type="ECO:0000313" key="2">
    <source>
        <dbReference type="EMBL" id="KKP69957.1"/>
    </source>
</evidence>
<proteinExistence type="predicted"/>
<evidence type="ECO:0000256" key="1">
    <source>
        <dbReference type="SAM" id="Phobius"/>
    </source>
</evidence>